<evidence type="ECO:0000256" key="4">
    <source>
        <dbReference type="ARBA" id="ARBA00023284"/>
    </source>
</evidence>
<dbReference type="PANTHER" id="PTHR42852:SF6">
    <property type="entry name" value="THIOL:DISULFIDE INTERCHANGE PROTEIN DSBE"/>
    <property type="match status" value="1"/>
</dbReference>
<protein>
    <submittedName>
        <fullName evidence="6">Thioredoxin</fullName>
    </submittedName>
</protein>
<dbReference type="CDD" id="cd02966">
    <property type="entry name" value="TlpA_like_family"/>
    <property type="match status" value="1"/>
</dbReference>
<dbReference type="InterPro" id="IPR050553">
    <property type="entry name" value="Thioredoxin_ResA/DsbE_sf"/>
</dbReference>
<reference evidence="6" key="1">
    <citation type="submission" date="2020-01" db="EMBL/GenBank/DDBJ databases">
        <authorList>
            <person name="Meier V. D."/>
            <person name="Meier V D."/>
        </authorList>
    </citation>
    <scope>NUCLEOTIDE SEQUENCE</scope>
    <source>
        <strain evidence="6">HLG_WM_MAG_10</strain>
    </source>
</reference>
<dbReference type="GO" id="GO:0017004">
    <property type="term" value="P:cytochrome complex assembly"/>
    <property type="evidence" value="ECO:0007669"/>
    <property type="project" value="UniProtKB-KW"/>
</dbReference>
<dbReference type="PANTHER" id="PTHR42852">
    <property type="entry name" value="THIOL:DISULFIDE INTERCHANGE PROTEIN DSBE"/>
    <property type="match status" value="1"/>
</dbReference>
<dbReference type="InterPro" id="IPR013766">
    <property type="entry name" value="Thioredoxin_domain"/>
</dbReference>
<keyword evidence="2" id="KW-0201">Cytochrome c-type biogenesis</keyword>
<evidence type="ECO:0000313" key="6">
    <source>
        <dbReference type="EMBL" id="CAA6816149.1"/>
    </source>
</evidence>
<dbReference type="AlphaFoldDB" id="A0A6S6TMM0"/>
<evidence type="ECO:0000256" key="3">
    <source>
        <dbReference type="ARBA" id="ARBA00023157"/>
    </source>
</evidence>
<dbReference type="InterPro" id="IPR013740">
    <property type="entry name" value="Redoxin"/>
</dbReference>
<dbReference type="Gene3D" id="3.40.30.10">
    <property type="entry name" value="Glutaredoxin"/>
    <property type="match status" value="1"/>
</dbReference>
<dbReference type="SUPFAM" id="SSF52833">
    <property type="entry name" value="Thioredoxin-like"/>
    <property type="match status" value="1"/>
</dbReference>
<dbReference type="GO" id="GO:0016491">
    <property type="term" value="F:oxidoreductase activity"/>
    <property type="evidence" value="ECO:0007669"/>
    <property type="project" value="InterPro"/>
</dbReference>
<keyword evidence="3" id="KW-1015">Disulfide bond</keyword>
<dbReference type="GO" id="GO:0030313">
    <property type="term" value="C:cell envelope"/>
    <property type="evidence" value="ECO:0007669"/>
    <property type="project" value="UniProtKB-SubCell"/>
</dbReference>
<dbReference type="EMBL" id="CACVAQ010000234">
    <property type="protein sequence ID" value="CAA6816149.1"/>
    <property type="molecule type" value="Genomic_DNA"/>
</dbReference>
<accession>A0A6S6TMM0</accession>
<gene>
    <name evidence="6" type="ORF">HELGO_WM42237</name>
</gene>
<dbReference type="InterPro" id="IPR036249">
    <property type="entry name" value="Thioredoxin-like_sf"/>
</dbReference>
<evidence type="ECO:0000256" key="2">
    <source>
        <dbReference type="ARBA" id="ARBA00022748"/>
    </source>
</evidence>
<organism evidence="6">
    <name type="scientific">uncultured Aureispira sp</name>
    <dbReference type="NCBI Taxonomy" id="1331704"/>
    <lineage>
        <taxon>Bacteria</taxon>
        <taxon>Pseudomonadati</taxon>
        <taxon>Bacteroidota</taxon>
        <taxon>Saprospiria</taxon>
        <taxon>Saprospirales</taxon>
        <taxon>Saprospiraceae</taxon>
        <taxon>Aureispira</taxon>
        <taxon>environmental samples</taxon>
    </lineage>
</organism>
<dbReference type="PROSITE" id="PS51352">
    <property type="entry name" value="THIOREDOXIN_2"/>
    <property type="match status" value="1"/>
</dbReference>
<keyword evidence="4" id="KW-0676">Redox-active center</keyword>
<comment type="subcellular location">
    <subcellularLocation>
        <location evidence="1">Cell envelope</location>
    </subcellularLocation>
</comment>
<feature type="domain" description="Thioredoxin" evidence="5">
    <location>
        <begin position="198"/>
        <end position="349"/>
    </location>
</feature>
<proteinExistence type="predicted"/>
<dbReference type="PROSITE" id="PS51257">
    <property type="entry name" value="PROKAR_LIPOPROTEIN"/>
    <property type="match status" value="1"/>
</dbReference>
<sequence length="349" mass="38558">MYKLPLLFSFLALFSCQNISTSEQVEKPKDYLIFSGKISPNTIDSVGILSREFTKIIAVNEDGSFKDTLSLKPGIYYFATKQKGIPIFLKNGYDLSLNIDAKAFNTSAKFTGKGAKENNYLVEKASLESSLYDQDLTHLSITELEPALHAIIKQVSDFIQSKEGMDSFLIDQNLAELEMTFNSLKKYHSGKLILNDIIPAGSPSPLFTDYENYDGTKTSLADLKGKNVYIDIWATWCGPCKAEIPALKALEQDYEGKNIAFVSISIDDAQAHQGSLAVANSKWRAMVKDKALGGIQLFAPKGGNSLFISAYQINSIPRFILLDTEGNIVNPSAPRPSDPKLRTLLDQLI</sequence>
<evidence type="ECO:0000256" key="1">
    <source>
        <dbReference type="ARBA" id="ARBA00004196"/>
    </source>
</evidence>
<name>A0A6S6TMM0_9BACT</name>
<evidence type="ECO:0000259" key="5">
    <source>
        <dbReference type="PROSITE" id="PS51352"/>
    </source>
</evidence>
<dbReference type="Pfam" id="PF08534">
    <property type="entry name" value="Redoxin"/>
    <property type="match status" value="1"/>
</dbReference>